<comment type="subcellular location">
    <subcellularLocation>
        <location evidence="1">Cell membrane</location>
        <topology evidence="1">Multi-pass membrane protein</topology>
    </subcellularLocation>
</comment>
<evidence type="ECO:0000256" key="5">
    <source>
        <dbReference type="ARBA" id="ARBA00022840"/>
    </source>
</evidence>
<dbReference type="PROSITE" id="PS50929">
    <property type="entry name" value="ABC_TM1F"/>
    <property type="match status" value="1"/>
</dbReference>
<sequence length="550" mass="61465">MNLLLLMAKRSWRVLLIATLTGLICGLAAAGLIANINHSLEVFDQLHPADGLYFAGLVLLVAISRVIADVSLLRLGQGAVHDMRLHLSTKLIETPFAQLQRLGKHRLLAMLTDDTQTISQAVELVPILLVNVGIIAACLGYLGWLSLPLLGLTLLLIVLGSLSFNWPQRRALTSIARARELKDQLFDQYRLLTDGSKELQLNHPRRQHFFTRLLIPVSQQYRRDFVRGMSIYTLVLNWGNAVFYLLIGIVLFAAPHFIDLGVSLVTGYILTILYMITPLSELMNALPTLGRASVALNKIRSLEGEMQANDEAVESIPATQVRSLVCQQVTHTYYREREDGHFTLGPIDLSLNAGETVFITGGNGSGKTTLALLLTGLYRPESGDIVLDEQVSSSHDNHQYRQHFSAIFTDFCLFENLLNGDDPQLVQQAQDYLVHLQLDHKVRIDNGQLTTLALSSGQRKRLALLSAYLEDRPCYLFDEWAADQDPVFKHFFYTRILPDLRQRDKLVIVISHDDAYFNLADRLLRIEHGALSEITAQANAKAPPLTEACS</sequence>
<dbReference type="PANTHER" id="PTHR43553">
    <property type="entry name" value="HEAVY METAL TRANSPORTER"/>
    <property type="match status" value="1"/>
</dbReference>
<evidence type="ECO:0000256" key="8">
    <source>
        <dbReference type="SAM" id="Phobius"/>
    </source>
</evidence>
<keyword evidence="3 8" id="KW-0812">Transmembrane</keyword>
<dbReference type="InterPro" id="IPR003593">
    <property type="entry name" value="AAA+_ATPase"/>
</dbReference>
<dbReference type="SMART" id="SM00382">
    <property type="entry name" value="AAA"/>
    <property type="match status" value="1"/>
</dbReference>
<gene>
    <name evidence="11" type="ORF">SAMN05216255_1302</name>
</gene>
<dbReference type="SUPFAM" id="SSF52540">
    <property type="entry name" value="P-loop containing nucleoside triphosphate hydrolases"/>
    <property type="match status" value="1"/>
</dbReference>
<keyword evidence="6 8" id="KW-1133">Transmembrane helix</keyword>
<dbReference type="GO" id="GO:0005524">
    <property type="term" value="F:ATP binding"/>
    <property type="evidence" value="ECO:0007669"/>
    <property type="project" value="UniProtKB-KW"/>
</dbReference>
<evidence type="ECO:0000313" key="12">
    <source>
        <dbReference type="Proteomes" id="UP000242915"/>
    </source>
</evidence>
<name>A0A239AMK0_9PSED</name>
<dbReference type="SUPFAM" id="SSF90123">
    <property type="entry name" value="ABC transporter transmembrane region"/>
    <property type="match status" value="1"/>
</dbReference>
<evidence type="ECO:0000256" key="3">
    <source>
        <dbReference type="ARBA" id="ARBA00022692"/>
    </source>
</evidence>
<dbReference type="PROSITE" id="PS00211">
    <property type="entry name" value="ABC_TRANSPORTER_1"/>
    <property type="match status" value="1"/>
</dbReference>
<dbReference type="GO" id="GO:1904680">
    <property type="term" value="F:peptide transmembrane transporter activity"/>
    <property type="evidence" value="ECO:0007669"/>
    <property type="project" value="InterPro"/>
</dbReference>
<proteinExistence type="predicted"/>
<evidence type="ECO:0000259" key="10">
    <source>
        <dbReference type="PROSITE" id="PS50929"/>
    </source>
</evidence>
<dbReference type="PROSITE" id="PS50893">
    <property type="entry name" value="ABC_TRANSPORTER_2"/>
    <property type="match status" value="1"/>
</dbReference>
<feature type="domain" description="ABC transporter" evidence="9">
    <location>
        <begin position="324"/>
        <end position="549"/>
    </location>
</feature>
<feature type="domain" description="ABC transmembrane type-1" evidence="10">
    <location>
        <begin position="14"/>
        <end position="291"/>
    </location>
</feature>
<dbReference type="Pfam" id="PF00005">
    <property type="entry name" value="ABC_tran"/>
    <property type="match status" value="1"/>
</dbReference>
<evidence type="ECO:0000259" key="9">
    <source>
        <dbReference type="PROSITE" id="PS50893"/>
    </source>
</evidence>
<dbReference type="GO" id="GO:0043190">
    <property type="term" value="C:ATP-binding cassette (ABC) transporter complex"/>
    <property type="evidence" value="ECO:0007669"/>
    <property type="project" value="TreeGrafter"/>
</dbReference>
<dbReference type="NCBIfam" id="TIGR01194">
    <property type="entry name" value="cyc_pep_trnsptr"/>
    <property type="match status" value="1"/>
</dbReference>
<dbReference type="RefSeq" id="WP_089359140.1">
    <property type="nucleotide sequence ID" value="NZ_FZOG01000001.1"/>
</dbReference>
<keyword evidence="7 8" id="KW-0472">Membrane</keyword>
<evidence type="ECO:0000256" key="2">
    <source>
        <dbReference type="ARBA" id="ARBA00022448"/>
    </source>
</evidence>
<dbReference type="AlphaFoldDB" id="A0A239AMK0"/>
<dbReference type="PANTHER" id="PTHR43553:SF11">
    <property type="entry name" value="ABC TRANSPORTER ATP-BINDING_PERMEASE PROTEIN YOJI"/>
    <property type="match status" value="1"/>
</dbReference>
<evidence type="ECO:0000256" key="6">
    <source>
        <dbReference type="ARBA" id="ARBA00022989"/>
    </source>
</evidence>
<dbReference type="InterPro" id="IPR050095">
    <property type="entry name" value="ECF_ABC_transporter_ATP-bd"/>
</dbReference>
<dbReference type="GO" id="GO:0140359">
    <property type="term" value="F:ABC-type transporter activity"/>
    <property type="evidence" value="ECO:0007669"/>
    <property type="project" value="InterPro"/>
</dbReference>
<dbReference type="Gene3D" id="3.40.50.300">
    <property type="entry name" value="P-loop containing nucleotide triphosphate hydrolases"/>
    <property type="match status" value="1"/>
</dbReference>
<keyword evidence="12" id="KW-1185">Reference proteome</keyword>
<feature type="transmembrane region" description="Helical" evidence="8">
    <location>
        <begin position="231"/>
        <end position="254"/>
    </location>
</feature>
<protein>
    <submittedName>
        <fullName evidence="11">Putative ATP-binding cassette transporter</fullName>
    </submittedName>
</protein>
<evidence type="ECO:0000313" key="11">
    <source>
        <dbReference type="EMBL" id="SNR96552.1"/>
    </source>
</evidence>
<dbReference type="InterPro" id="IPR027417">
    <property type="entry name" value="P-loop_NTPase"/>
</dbReference>
<reference evidence="12" key="1">
    <citation type="submission" date="2017-06" db="EMBL/GenBank/DDBJ databases">
        <authorList>
            <person name="Varghese N."/>
            <person name="Submissions S."/>
        </authorList>
    </citation>
    <scope>NUCLEOTIDE SEQUENCE [LARGE SCALE GENOMIC DNA]</scope>
    <source>
        <strain evidence="12">CIP 108523</strain>
    </source>
</reference>
<dbReference type="InterPro" id="IPR036640">
    <property type="entry name" value="ABC1_TM_sf"/>
</dbReference>
<dbReference type="Proteomes" id="UP000242915">
    <property type="component" value="Unassembled WGS sequence"/>
</dbReference>
<accession>A0A239AMK0</accession>
<dbReference type="InterPro" id="IPR003439">
    <property type="entry name" value="ABC_transporter-like_ATP-bd"/>
</dbReference>
<evidence type="ECO:0000256" key="7">
    <source>
        <dbReference type="ARBA" id="ARBA00023136"/>
    </source>
</evidence>
<feature type="transmembrane region" description="Helical" evidence="8">
    <location>
        <begin position="54"/>
        <end position="75"/>
    </location>
</feature>
<dbReference type="InterPro" id="IPR017871">
    <property type="entry name" value="ABC_transporter-like_CS"/>
</dbReference>
<evidence type="ECO:0000256" key="1">
    <source>
        <dbReference type="ARBA" id="ARBA00004651"/>
    </source>
</evidence>
<dbReference type="GO" id="GO:0016887">
    <property type="term" value="F:ATP hydrolysis activity"/>
    <property type="evidence" value="ECO:0007669"/>
    <property type="project" value="InterPro"/>
</dbReference>
<feature type="transmembrane region" description="Helical" evidence="8">
    <location>
        <begin position="149"/>
        <end position="167"/>
    </location>
</feature>
<organism evidence="11 12">
    <name type="scientific">Pseudomonas segetis</name>
    <dbReference type="NCBI Taxonomy" id="298908"/>
    <lineage>
        <taxon>Bacteria</taxon>
        <taxon>Pseudomonadati</taxon>
        <taxon>Pseudomonadota</taxon>
        <taxon>Gammaproteobacteria</taxon>
        <taxon>Pseudomonadales</taxon>
        <taxon>Pseudomonadaceae</taxon>
        <taxon>Pseudomonas</taxon>
    </lineage>
</organism>
<dbReference type="GO" id="GO:0015833">
    <property type="term" value="P:peptide transport"/>
    <property type="evidence" value="ECO:0007669"/>
    <property type="project" value="InterPro"/>
</dbReference>
<keyword evidence="4" id="KW-0547">Nucleotide-binding</keyword>
<evidence type="ECO:0000256" key="4">
    <source>
        <dbReference type="ARBA" id="ARBA00022741"/>
    </source>
</evidence>
<dbReference type="InterPro" id="IPR011527">
    <property type="entry name" value="ABC1_TM_dom"/>
</dbReference>
<dbReference type="Gene3D" id="1.20.1560.10">
    <property type="entry name" value="ABC transporter type 1, transmembrane domain"/>
    <property type="match status" value="1"/>
</dbReference>
<keyword evidence="5 11" id="KW-0067">ATP-binding</keyword>
<keyword evidence="2" id="KW-0813">Transport</keyword>
<dbReference type="EMBL" id="FZOG01000001">
    <property type="protein sequence ID" value="SNR96552.1"/>
    <property type="molecule type" value="Genomic_DNA"/>
</dbReference>
<dbReference type="InterPro" id="IPR005898">
    <property type="entry name" value="Cyc_pep_transpt_SyrD/YojI"/>
</dbReference>
<feature type="transmembrane region" description="Helical" evidence="8">
    <location>
        <begin position="124"/>
        <end position="143"/>
    </location>
</feature>